<keyword evidence="2" id="KW-1185">Reference proteome</keyword>
<evidence type="ECO:0000313" key="1">
    <source>
        <dbReference type="EMBL" id="KAH3876535.1"/>
    </source>
</evidence>
<gene>
    <name evidence="1" type="ORF">DPMN_000380</name>
</gene>
<reference evidence="1" key="1">
    <citation type="journal article" date="2019" name="bioRxiv">
        <title>The Genome of the Zebra Mussel, Dreissena polymorpha: A Resource for Invasive Species Research.</title>
        <authorList>
            <person name="McCartney M.A."/>
            <person name="Auch B."/>
            <person name="Kono T."/>
            <person name="Mallez S."/>
            <person name="Zhang Y."/>
            <person name="Obille A."/>
            <person name="Becker A."/>
            <person name="Abrahante J.E."/>
            <person name="Garbe J."/>
            <person name="Badalamenti J.P."/>
            <person name="Herman A."/>
            <person name="Mangelson H."/>
            <person name="Liachko I."/>
            <person name="Sullivan S."/>
            <person name="Sone E.D."/>
            <person name="Koren S."/>
            <person name="Silverstein K.A.T."/>
            <person name="Beckman K.B."/>
            <person name="Gohl D.M."/>
        </authorList>
    </citation>
    <scope>NUCLEOTIDE SEQUENCE</scope>
    <source>
        <strain evidence="1">Duluth1</strain>
        <tissue evidence="1">Whole animal</tissue>
    </source>
</reference>
<dbReference type="EMBL" id="JAIWYP010000001">
    <property type="protein sequence ID" value="KAH3876535.1"/>
    <property type="molecule type" value="Genomic_DNA"/>
</dbReference>
<protein>
    <submittedName>
        <fullName evidence="1">Uncharacterized protein</fullName>
    </submittedName>
</protein>
<proteinExistence type="predicted"/>
<comment type="caution">
    <text evidence="1">The sequence shown here is derived from an EMBL/GenBank/DDBJ whole genome shotgun (WGS) entry which is preliminary data.</text>
</comment>
<organism evidence="1 2">
    <name type="scientific">Dreissena polymorpha</name>
    <name type="common">Zebra mussel</name>
    <name type="synonym">Mytilus polymorpha</name>
    <dbReference type="NCBI Taxonomy" id="45954"/>
    <lineage>
        <taxon>Eukaryota</taxon>
        <taxon>Metazoa</taxon>
        <taxon>Spiralia</taxon>
        <taxon>Lophotrochozoa</taxon>
        <taxon>Mollusca</taxon>
        <taxon>Bivalvia</taxon>
        <taxon>Autobranchia</taxon>
        <taxon>Heteroconchia</taxon>
        <taxon>Euheterodonta</taxon>
        <taxon>Imparidentia</taxon>
        <taxon>Neoheterodontei</taxon>
        <taxon>Myida</taxon>
        <taxon>Dreissenoidea</taxon>
        <taxon>Dreissenidae</taxon>
        <taxon>Dreissena</taxon>
    </lineage>
</organism>
<dbReference type="Proteomes" id="UP000828390">
    <property type="component" value="Unassembled WGS sequence"/>
</dbReference>
<accession>A0A9D4MI16</accession>
<dbReference type="AlphaFoldDB" id="A0A9D4MI16"/>
<sequence>MPAYRPLDEANQPTFEEDNDAVWVRKDESAYVSYLEPQRFNPTHNTFMKETVLHGAVKDTVSDDFEESAYEQVGGIFMLNDTL</sequence>
<reference evidence="1" key="2">
    <citation type="submission" date="2020-11" db="EMBL/GenBank/DDBJ databases">
        <authorList>
            <person name="McCartney M.A."/>
            <person name="Auch B."/>
            <person name="Kono T."/>
            <person name="Mallez S."/>
            <person name="Becker A."/>
            <person name="Gohl D.M."/>
            <person name="Silverstein K.A.T."/>
            <person name="Koren S."/>
            <person name="Bechman K.B."/>
            <person name="Herman A."/>
            <person name="Abrahante J.E."/>
            <person name="Garbe J."/>
        </authorList>
    </citation>
    <scope>NUCLEOTIDE SEQUENCE</scope>
    <source>
        <strain evidence="1">Duluth1</strain>
        <tissue evidence="1">Whole animal</tissue>
    </source>
</reference>
<evidence type="ECO:0000313" key="2">
    <source>
        <dbReference type="Proteomes" id="UP000828390"/>
    </source>
</evidence>
<name>A0A9D4MI16_DREPO</name>